<keyword evidence="6" id="KW-0675">Receptor</keyword>
<comment type="caution">
    <text evidence="9">The sequence shown here is derived from an EMBL/GenBank/DDBJ whole genome shotgun (WGS) entry which is preliminary data.</text>
</comment>
<dbReference type="InterPro" id="IPR052192">
    <property type="entry name" value="Insect_Ionotropic_Sensory_Rcpt"/>
</dbReference>
<dbReference type="EMBL" id="CAJHJT010000056">
    <property type="protein sequence ID" value="CAD7012571.1"/>
    <property type="molecule type" value="Genomic_DNA"/>
</dbReference>
<keyword evidence="10" id="KW-1185">Reference proteome</keyword>
<feature type="transmembrane region" description="Helical" evidence="8">
    <location>
        <begin position="125"/>
        <end position="149"/>
    </location>
</feature>
<keyword evidence="3 8" id="KW-0812">Transmembrane</keyword>
<evidence type="ECO:0000256" key="4">
    <source>
        <dbReference type="ARBA" id="ARBA00022989"/>
    </source>
</evidence>
<name>A0A811VC66_CERCA</name>
<dbReference type="SUPFAM" id="SSF53850">
    <property type="entry name" value="Periplasmic binding protein-like II"/>
    <property type="match status" value="1"/>
</dbReference>
<dbReference type="PANTHER" id="PTHR42643:SF41">
    <property type="entry name" value="IONOTROPIC RECEPTOR 20A-RELATED"/>
    <property type="match status" value="1"/>
</dbReference>
<feature type="transmembrane region" description="Helical" evidence="8">
    <location>
        <begin position="371"/>
        <end position="391"/>
    </location>
</feature>
<sequence length="399" mass="46305">MRGGVTFMGTHCVLSQAHQPPRAIIHTDEHGEQQISGLKPLIIKLFAERYNATLNFTVDPNPDYDCIQCIPEVLDGLYDICADSGFYRAYNKPHSKPLHLDVAYFAVRFPQPLAKFRYFLAPFQAATWWLFIITIAYITLLLAVSNWYVRGHWEVGQYLLDVISSFINASVHANLINERCGVCVFALLTVAGFIISNYYLAFLSSLLSTNLYEYPIENVEDIIAANITVLTVPSYDLVLHNYSAFKALRIKYIEAGALKVYRDRLDPDFAYINMLDIWQFLLSQQRFLLRPRLKLLKKPLLSYVSGMPLPRYWPFEQLFNRHVQQLFEFGFHQYFMRCTTEFAIKTGYLRFFQTEYNRVVPLNLYDFEMPALLLVVGYLLALMVLLMELVWCRLQGGRV</sequence>
<dbReference type="PANTHER" id="PTHR42643">
    <property type="entry name" value="IONOTROPIC RECEPTOR 20A-RELATED"/>
    <property type="match status" value="1"/>
</dbReference>
<dbReference type="AlphaFoldDB" id="A0A811VC66"/>
<evidence type="ECO:0000256" key="1">
    <source>
        <dbReference type="ARBA" id="ARBA00004651"/>
    </source>
</evidence>
<gene>
    <name evidence="9" type="ORF">CCAP1982_LOCUS20656</name>
</gene>
<dbReference type="GO" id="GO:0005886">
    <property type="term" value="C:plasma membrane"/>
    <property type="evidence" value="ECO:0007669"/>
    <property type="project" value="UniProtKB-SubCell"/>
</dbReference>
<dbReference type="Proteomes" id="UP000606786">
    <property type="component" value="Unassembled WGS sequence"/>
</dbReference>
<dbReference type="OrthoDB" id="7969653at2759"/>
<evidence type="ECO:0000256" key="7">
    <source>
        <dbReference type="ARBA" id="ARBA00023180"/>
    </source>
</evidence>
<keyword evidence="2" id="KW-1003">Cell membrane</keyword>
<reference evidence="9" key="1">
    <citation type="submission" date="2020-11" db="EMBL/GenBank/DDBJ databases">
        <authorList>
            <person name="Whitehead M."/>
        </authorList>
    </citation>
    <scope>NUCLEOTIDE SEQUENCE</scope>
    <source>
        <strain evidence="9">EGII</strain>
    </source>
</reference>
<comment type="subcellular location">
    <subcellularLocation>
        <location evidence="1">Cell membrane</location>
        <topology evidence="1">Multi-pass membrane protein</topology>
    </subcellularLocation>
</comment>
<protein>
    <submittedName>
        <fullName evidence="9">(Mediterranean fruit fly) hypothetical protein</fullName>
    </submittedName>
</protein>
<keyword evidence="7" id="KW-0325">Glycoprotein</keyword>
<evidence type="ECO:0000256" key="3">
    <source>
        <dbReference type="ARBA" id="ARBA00022692"/>
    </source>
</evidence>
<keyword evidence="5 8" id="KW-0472">Membrane</keyword>
<proteinExistence type="predicted"/>
<accession>A0A811VC66</accession>
<evidence type="ECO:0000313" key="10">
    <source>
        <dbReference type="Proteomes" id="UP000606786"/>
    </source>
</evidence>
<keyword evidence="4 8" id="KW-1133">Transmembrane helix</keyword>
<evidence type="ECO:0000256" key="6">
    <source>
        <dbReference type="ARBA" id="ARBA00023170"/>
    </source>
</evidence>
<evidence type="ECO:0000256" key="2">
    <source>
        <dbReference type="ARBA" id="ARBA00022475"/>
    </source>
</evidence>
<evidence type="ECO:0000313" key="9">
    <source>
        <dbReference type="EMBL" id="CAD7012571.1"/>
    </source>
</evidence>
<evidence type="ECO:0000256" key="8">
    <source>
        <dbReference type="SAM" id="Phobius"/>
    </source>
</evidence>
<evidence type="ECO:0000256" key="5">
    <source>
        <dbReference type="ARBA" id="ARBA00023136"/>
    </source>
</evidence>
<organism evidence="9 10">
    <name type="scientific">Ceratitis capitata</name>
    <name type="common">Mediterranean fruit fly</name>
    <name type="synonym">Tephritis capitata</name>
    <dbReference type="NCBI Taxonomy" id="7213"/>
    <lineage>
        <taxon>Eukaryota</taxon>
        <taxon>Metazoa</taxon>
        <taxon>Ecdysozoa</taxon>
        <taxon>Arthropoda</taxon>
        <taxon>Hexapoda</taxon>
        <taxon>Insecta</taxon>
        <taxon>Pterygota</taxon>
        <taxon>Neoptera</taxon>
        <taxon>Endopterygota</taxon>
        <taxon>Diptera</taxon>
        <taxon>Brachycera</taxon>
        <taxon>Muscomorpha</taxon>
        <taxon>Tephritoidea</taxon>
        <taxon>Tephritidae</taxon>
        <taxon>Ceratitis</taxon>
        <taxon>Ceratitis</taxon>
    </lineage>
</organism>
<feature type="transmembrane region" description="Helical" evidence="8">
    <location>
        <begin position="182"/>
        <end position="202"/>
    </location>
</feature>